<feature type="region of interest" description="Disordered" evidence="1">
    <location>
        <begin position="50"/>
        <end position="72"/>
    </location>
</feature>
<accession>A0ABX0TR07</accession>
<comment type="caution">
    <text evidence="3">The sequence shown here is derived from an EMBL/GenBank/DDBJ whole genome shotgun (WGS) entry which is preliminary data.</text>
</comment>
<feature type="chain" id="PRO_5046049935" evidence="2">
    <location>
        <begin position="21"/>
        <end position="318"/>
    </location>
</feature>
<proteinExistence type="predicted"/>
<reference evidence="3 4" key="1">
    <citation type="submission" date="2020-03" db="EMBL/GenBank/DDBJ databases">
        <title>Genomic Encyclopedia of Type Strains, Phase III (KMG-III): the genomes of soil and plant-associated and newly described type strains.</title>
        <authorList>
            <person name="Whitman W."/>
        </authorList>
    </citation>
    <scope>NUCLEOTIDE SEQUENCE [LARGE SCALE GENOMIC DNA]</scope>
    <source>
        <strain evidence="3 4">CECT 8804</strain>
    </source>
</reference>
<keyword evidence="2" id="KW-0732">Signal</keyword>
<evidence type="ECO:0000313" key="3">
    <source>
        <dbReference type="EMBL" id="NIJ06574.1"/>
    </source>
</evidence>
<feature type="compositionally biased region" description="Low complexity" evidence="1">
    <location>
        <begin position="58"/>
        <end position="72"/>
    </location>
</feature>
<dbReference type="InterPro" id="IPR019734">
    <property type="entry name" value="TPR_rpt"/>
</dbReference>
<evidence type="ECO:0000256" key="1">
    <source>
        <dbReference type="SAM" id="MobiDB-lite"/>
    </source>
</evidence>
<dbReference type="EMBL" id="JAAOZC010000001">
    <property type="protein sequence ID" value="NIJ06574.1"/>
    <property type="molecule type" value="Genomic_DNA"/>
</dbReference>
<feature type="region of interest" description="Disordered" evidence="1">
    <location>
        <begin position="126"/>
        <end position="162"/>
    </location>
</feature>
<organism evidence="3 4">
    <name type="scientific">Sphingomonas vulcanisoli</name>
    <dbReference type="NCBI Taxonomy" id="1658060"/>
    <lineage>
        <taxon>Bacteria</taxon>
        <taxon>Pseudomonadati</taxon>
        <taxon>Pseudomonadota</taxon>
        <taxon>Alphaproteobacteria</taxon>
        <taxon>Sphingomonadales</taxon>
        <taxon>Sphingomonadaceae</taxon>
        <taxon>Sphingomonas</taxon>
    </lineage>
</organism>
<evidence type="ECO:0000256" key="2">
    <source>
        <dbReference type="SAM" id="SignalP"/>
    </source>
</evidence>
<sequence>MKLRLALALLLSTAAAPALADPAPSVPQRVDKLEKEMKAVQRKVFPGGSPAFFEPEIQAPQAAPQSAGSPAGAPLNELTGRVDALEKALSQTTAQNEELQHRLQIVSEQAARDRSEFDTRLKALEANAAPPAPAPVADAAPIKPRGKPAKLVPADADAPVPDAKPVKAIATDKPAKPVKEDTAPVSANGDPAEDAYMAGYKLWADKKYADAEVTLADVAKKYPKHKRASYARNLLGRAQLDEGKPATAAQTFLANYQSDPHGERAPDSLFYLGVSLTQLKKTDNACRAFGELEDVYGATMSDGIKAKLPAAKKAAACK</sequence>
<dbReference type="Proteomes" id="UP000727456">
    <property type="component" value="Unassembled WGS sequence"/>
</dbReference>
<dbReference type="Gene3D" id="1.25.40.10">
    <property type="entry name" value="Tetratricopeptide repeat domain"/>
    <property type="match status" value="1"/>
</dbReference>
<evidence type="ECO:0000313" key="4">
    <source>
        <dbReference type="Proteomes" id="UP000727456"/>
    </source>
</evidence>
<protein>
    <submittedName>
        <fullName evidence="3">TolA-binding protein</fullName>
    </submittedName>
</protein>
<dbReference type="InterPro" id="IPR011990">
    <property type="entry name" value="TPR-like_helical_dom_sf"/>
</dbReference>
<name>A0ABX0TR07_9SPHN</name>
<dbReference type="RefSeq" id="WP_167071099.1">
    <property type="nucleotide sequence ID" value="NZ_JAAOZC010000001.1"/>
</dbReference>
<gene>
    <name evidence="3" type="ORF">FHS31_000156</name>
</gene>
<dbReference type="SUPFAM" id="SSF48452">
    <property type="entry name" value="TPR-like"/>
    <property type="match status" value="1"/>
</dbReference>
<keyword evidence="4" id="KW-1185">Reference proteome</keyword>
<feature type="signal peptide" evidence="2">
    <location>
        <begin position="1"/>
        <end position="20"/>
    </location>
</feature>
<dbReference type="Pfam" id="PF13174">
    <property type="entry name" value="TPR_6"/>
    <property type="match status" value="1"/>
</dbReference>